<keyword evidence="5 10" id="KW-0808">Transferase</keyword>
<evidence type="ECO:0000256" key="4">
    <source>
        <dbReference type="ARBA" id="ARBA00022603"/>
    </source>
</evidence>
<dbReference type="InterPro" id="IPR000878">
    <property type="entry name" value="4pyrrol_Mease"/>
</dbReference>
<sequence>MSEHRARPDSESGDERRFIGVGVGPGDPELVTLKAVRVLETADVILVPSTEASADGPGRAEQIITQVVPDGAERIRRIPFSMAQRRGVGARRAESWRASADAAVEAFESGSSTVAFATVGDPAVFSTFSYLRATLAERMPGVCFELVPGVTAMQALAAASTTPLAEGREILALVPATVGPERLGEVLDVADSVAIYKGGRTLPEVLEALRERDRRAVIGTDVSLPGQRLASLDEIDADERLPYFSAVLTTPERTITGGRI</sequence>
<organism evidence="10 11">
    <name type="scientific">Propionibacterium ruminifibrarum</name>
    <dbReference type="NCBI Taxonomy" id="1962131"/>
    <lineage>
        <taxon>Bacteria</taxon>
        <taxon>Bacillati</taxon>
        <taxon>Actinomycetota</taxon>
        <taxon>Actinomycetes</taxon>
        <taxon>Propionibacteriales</taxon>
        <taxon>Propionibacteriaceae</taxon>
        <taxon>Propionibacterium</taxon>
    </lineage>
</organism>
<evidence type="ECO:0000259" key="9">
    <source>
        <dbReference type="Pfam" id="PF00590"/>
    </source>
</evidence>
<evidence type="ECO:0000256" key="6">
    <source>
        <dbReference type="ARBA" id="ARBA00022691"/>
    </source>
</evidence>
<dbReference type="EC" id="2.1.1.151" evidence="7"/>
<reference evidence="11" key="1">
    <citation type="submission" date="2018-02" db="EMBL/GenBank/DDBJ databases">
        <authorList>
            <person name="Hornung B."/>
        </authorList>
    </citation>
    <scope>NUCLEOTIDE SEQUENCE [LARGE SCALE GENOMIC DNA]</scope>
</reference>
<keyword evidence="3" id="KW-0169">Cobalamin biosynthesis</keyword>
<dbReference type="PIRSF" id="PIRSF036427">
    <property type="entry name" value="Precrrn-2_mtase"/>
    <property type="match status" value="1"/>
</dbReference>
<dbReference type="InterPro" id="IPR006364">
    <property type="entry name" value="CobI/CbiL/CobIJ_dom"/>
</dbReference>
<dbReference type="Gene3D" id="3.40.1010.10">
    <property type="entry name" value="Cobalt-precorrin-4 Transmethylase, Domain 1"/>
    <property type="match status" value="1"/>
</dbReference>
<name>A0A375I4B5_9ACTN</name>
<dbReference type="SUPFAM" id="SSF53790">
    <property type="entry name" value="Tetrapyrrole methylase"/>
    <property type="match status" value="1"/>
</dbReference>
<dbReference type="CDD" id="cd11645">
    <property type="entry name" value="Precorrin_2_C20_MT"/>
    <property type="match status" value="1"/>
</dbReference>
<evidence type="ECO:0000313" key="11">
    <source>
        <dbReference type="Proteomes" id="UP000265962"/>
    </source>
</evidence>
<keyword evidence="11" id="KW-1185">Reference proteome</keyword>
<evidence type="ECO:0000256" key="5">
    <source>
        <dbReference type="ARBA" id="ARBA00022679"/>
    </source>
</evidence>
<evidence type="ECO:0000256" key="3">
    <source>
        <dbReference type="ARBA" id="ARBA00022573"/>
    </source>
</evidence>
<dbReference type="RefSeq" id="WP_119716107.1">
    <property type="nucleotide sequence ID" value="NZ_OMOH01000007.1"/>
</dbReference>
<dbReference type="OrthoDB" id="9804789at2"/>
<dbReference type="GO" id="GO:0032259">
    <property type="term" value="P:methylation"/>
    <property type="evidence" value="ECO:0007669"/>
    <property type="project" value="UniProtKB-KW"/>
</dbReference>
<comment type="function">
    <text evidence="7">Methylates cobalt-precorrin-2 at the C-20 position to produce cobalt-precorrin-3A in the anaerobic cobalamin biosynthesis pathway.</text>
</comment>
<evidence type="ECO:0000256" key="8">
    <source>
        <dbReference type="SAM" id="MobiDB-lite"/>
    </source>
</evidence>
<protein>
    <recommendedName>
        <fullName evidence="7">Cobalt-precorrin-2 C(20)-methyltransferase</fullName>
        <ecNumber evidence="7">2.1.1.151</ecNumber>
    </recommendedName>
</protein>
<dbReference type="InterPro" id="IPR012382">
    <property type="entry name" value="CobI/CbiL"/>
</dbReference>
<dbReference type="Pfam" id="PF00590">
    <property type="entry name" value="TP_methylase"/>
    <property type="match status" value="1"/>
</dbReference>
<evidence type="ECO:0000256" key="1">
    <source>
        <dbReference type="ARBA" id="ARBA00004953"/>
    </source>
</evidence>
<comment type="catalytic activity">
    <reaction evidence="7">
        <text>Co-precorrin-2 + S-adenosyl-L-methionine = Co-precorrin-3 + S-adenosyl-L-homocysteine + H(+)</text>
        <dbReference type="Rhea" id="RHEA:17997"/>
        <dbReference type="ChEBI" id="CHEBI:15378"/>
        <dbReference type="ChEBI" id="CHEBI:57856"/>
        <dbReference type="ChEBI" id="CHEBI:59789"/>
        <dbReference type="ChEBI" id="CHEBI:60053"/>
        <dbReference type="ChEBI" id="CHEBI:60060"/>
        <dbReference type="EC" id="2.1.1.151"/>
    </reaction>
</comment>
<evidence type="ECO:0000256" key="7">
    <source>
        <dbReference type="PIRNR" id="PIRNR036427"/>
    </source>
</evidence>
<evidence type="ECO:0000256" key="2">
    <source>
        <dbReference type="ARBA" id="ARBA00005879"/>
    </source>
</evidence>
<keyword evidence="4 10" id="KW-0489">Methyltransferase</keyword>
<evidence type="ECO:0000313" key="10">
    <source>
        <dbReference type="EMBL" id="SPF68985.1"/>
    </source>
</evidence>
<dbReference type="InterPro" id="IPR014776">
    <property type="entry name" value="4pyrrole_Mease_sub2"/>
</dbReference>
<proteinExistence type="inferred from homology"/>
<dbReference type="GO" id="GO:0043781">
    <property type="term" value="F:cobalt-factor II C20-methyltransferase activity"/>
    <property type="evidence" value="ECO:0007669"/>
    <property type="project" value="UniProtKB-EC"/>
</dbReference>
<dbReference type="InterPro" id="IPR014777">
    <property type="entry name" value="4pyrrole_Mease_sub1"/>
</dbReference>
<comment type="subunit">
    <text evidence="7">Homodimer.</text>
</comment>
<dbReference type="PANTHER" id="PTHR43467:SF2">
    <property type="entry name" value="COBALT-PRECORRIN-2 C(20)-METHYLTRANSFERASE"/>
    <property type="match status" value="1"/>
</dbReference>
<dbReference type="AlphaFoldDB" id="A0A375I4B5"/>
<dbReference type="GO" id="GO:0009236">
    <property type="term" value="P:cobalamin biosynthetic process"/>
    <property type="evidence" value="ECO:0007669"/>
    <property type="project" value="UniProtKB-UniRule"/>
</dbReference>
<dbReference type="EMBL" id="OMOH01000007">
    <property type="protein sequence ID" value="SPF68985.1"/>
    <property type="molecule type" value="Genomic_DNA"/>
</dbReference>
<dbReference type="NCBIfam" id="TIGR01467">
    <property type="entry name" value="cobI_cbiL"/>
    <property type="match status" value="1"/>
</dbReference>
<dbReference type="PANTHER" id="PTHR43467">
    <property type="entry name" value="COBALT-PRECORRIN-2 C(20)-METHYLTRANSFERASE"/>
    <property type="match status" value="1"/>
</dbReference>
<dbReference type="Proteomes" id="UP000265962">
    <property type="component" value="Unassembled WGS sequence"/>
</dbReference>
<feature type="region of interest" description="Disordered" evidence="8">
    <location>
        <begin position="1"/>
        <end position="21"/>
    </location>
</feature>
<dbReference type="InterPro" id="IPR035996">
    <property type="entry name" value="4pyrrol_Methylase_sf"/>
</dbReference>
<feature type="compositionally biased region" description="Basic and acidic residues" evidence="8">
    <location>
        <begin position="1"/>
        <end position="18"/>
    </location>
</feature>
<dbReference type="GO" id="GO:0030788">
    <property type="term" value="F:precorrin-2 C20-methyltransferase activity"/>
    <property type="evidence" value="ECO:0007669"/>
    <property type="project" value="InterPro"/>
</dbReference>
<gene>
    <name evidence="10" type="ORF">PROPJV5_1959</name>
</gene>
<keyword evidence="6" id="KW-0949">S-adenosyl-L-methionine</keyword>
<accession>A0A375I4B5</accession>
<dbReference type="Gene3D" id="3.30.950.10">
    <property type="entry name" value="Methyltransferase, Cobalt-precorrin-4 Transmethylase, Domain 2"/>
    <property type="match status" value="1"/>
</dbReference>
<comment type="pathway">
    <text evidence="1">Cofactor biosynthesis; adenosylcobalamin biosynthesis.</text>
</comment>
<feature type="domain" description="Tetrapyrrole methylase" evidence="9">
    <location>
        <begin position="18"/>
        <end position="230"/>
    </location>
</feature>
<comment type="similarity">
    <text evidence="2 7">Belongs to the precorrin methyltransferase family.</text>
</comment>
<dbReference type="UniPathway" id="UPA00148"/>